<dbReference type="InterPro" id="IPR044839">
    <property type="entry name" value="NDR1-like"/>
</dbReference>
<feature type="compositionally biased region" description="Low complexity" evidence="5">
    <location>
        <begin position="67"/>
        <end position="85"/>
    </location>
</feature>
<feature type="domain" description="Late embryogenesis abundant protein LEA-2 subgroup" evidence="6">
    <location>
        <begin position="97"/>
        <end position="161"/>
    </location>
</feature>
<keyword evidence="8" id="KW-1185">Reference proteome</keyword>
<dbReference type="Proteomes" id="UP001327560">
    <property type="component" value="Chromosome 9"/>
</dbReference>
<evidence type="ECO:0000259" key="6">
    <source>
        <dbReference type="Pfam" id="PF03168"/>
    </source>
</evidence>
<evidence type="ECO:0000313" key="7">
    <source>
        <dbReference type="EMBL" id="WOL20404.1"/>
    </source>
</evidence>
<keyword evidence="3" id="KW-1133">Transmembrane helix</keyword>
<feature type="region of interest" description="Disordered" evidence="5">
    <location>
        <begin position="24"/>
        <end position="85"/>
    </location>
</feature>
<dbReference type="EMBL" id="CP136898">
    <property type="protein sequence ID" value="WOL20404.1"/>
    <property type="molecule type" value="Genomic_DNA"/>
</dbReference>
<keyword evidence="4" id="KW-0472">Membrane</keyword>
<dbReference type="Pfam" id="PF03168">
    <property type="entry name" value="LEA_2"/>
    <property type="match status" value="1"/>
</dbReference>
<dbReference type="InterPro" id="IPR004864">
    <property type="entry name" value="LEA_2"/>
</dbReference>
<comment type="subcellular location">
    <subcellularLocation>
        <location evidence="1">Membrane</location>
        <topology evidence="1">Single-pass membrane protein</topology>
    </subcellularLocation>
</comment>
<sequence length="165" mass="16689">MAKEPPPTAVVLLPFLQTRLSSTATPAALTHPPRASAVAGGATAASAAFGSPSSLPPSSSSPPSLPEPSTSFTALSALPSPSPPSADLLTSRLDFSVTARNPNRKLIFLYDDVAVEAASDGVTLGEGTIPGFEHGADNTTVLKATVLSSGQSLNPAEASNLRKKK</sequence>
<evidence type="ECO:0000256" key="1">
    <source>
        <dbReference type="ARBA" id="ARBA00004167"/>
    </source>
</evidence>
<evidence type="ECO:0000256" key="3">
    <source>
        <dbReference type="ARBA" id="ARBA00022989"/>
    </source>
</evidence>
<reference evidence="7 8" key="1">
    <citation type="submission" date="2023-10" db="EMBL/GenBank/DDBJ databases">
        <title>Chromosome-scale genome assembly provides insights into flower coloration mechanisms of Canna indica.</title>
        <authorList>
            <person name="Li C."/>
        </authorList>
    </citation>
    <scope>NUCLEOTIDE SEQUENCE [LARGE SCALE GENOMIC DNA]</scope>
    <source>
        <tissue evidence="7">Flower</tissue>
    </source>
</reference>
<dbReference type="AlphaFoldDB" id="A0AAQ3L4F6"/>
<evidence type="ECO:0000256" key="2">
    <source>
        <dbReference type="ARBA" id="ARBA00022692"/>
    </source>
</evidence>
<organism evidence="7 8">
    <name type="scientific">Canna indica</name>
    <name type="common">Indian-shot</name>
    <dbReference type="NCBI Taxonomy" id="4628"/>
    <lineage>
        <taxon>Eukaryota</taxon>
        <taxon>Viridiplantae</taxon>
        <taxon>Streptophyta</taxon>
        <taxon>Embryophyta</taxon>
        <taxon>Tracheophyta</taxon>
        <taxon>Spermatophyta</taxon>
        <taxon>Magnoliopsida</taxon>
        <taxon>Liliopsida</taxon>
        <taxon>Zingiberales</taxon>
        <taxon>Cannaceae</taxon>
        <taxon>Canna</taxon>
    </lineage>
</organism>
<accession>A0AAQ3L4F6</accession>
<feature type="compositionally biased region" description="Low complexity" evidence="5">
    <location>
        <begin position="33"/>
        <end position="58"/>
    </location>
</feature>
<dbReference type="PANTHER" id="PTHR31234:SF2">
    <property type="entry name" value="OS05G0199100 PROTEIN"/>
    <property type="match status" value="1"/>
</dbReference>
<evidence type="ECO:0000256" key="5">
    <source>
        <dbReference type="SAM" id="MobiDB-lite"/>
    </source>
</evidence>
<dbReference type="GO" id="GO:0098542">
    <property type="term" value="P:defense response to other organism"/>
    <property type="evidence" value="ECO:0007669"/>
    <property type="project" value="InterPro"/>
</dbReference>
<proteinExistence type="predicted"/>
<evidence type="ECO:0000313" key="8">
    <source>
        <dbReference type="Proteomes" id="UP001327560"/>
    </source>
</evidence>
<evidence type="ECO:0000256" key="4">
    <source>
        <dbReference type="ARBA" id="ARBA00023136"/>
    </source>
</evidence>
<dbReference type="PANTHER" id="PTHR31234">
    <property type="entry name" value="LATE EMBRYOGENESIS ABUNDANT (LEA) HYDROXYPROLINE-RICH GLYCOPROTEIN FAMILY"/>
    <property type="match status" value="1"/>
</dbReference>
<protein>
    <submittedName>
        <fullName evidence="7">Protein NDR1-like</fullName>
    </submittedName>
</protein>
<dbReference type="GO" id="GO:0005886">
    <property type="term" value="C:plasma membrane"/>
    <property type="evidence" value="ECO:0007669"/>
    <property type="project" value="TreeGrafter"/>
</dbReference>
<keyword evidence="2" id="KW-0812">Transmembrane</keyword>
<gene>
    <name evidence="7" type="ORF">Cni_G29209</name>
</gene>
<name>A0AAQ3L4F6_9LILI</name>